<proteinExistence type="predicted"/>
<dbReference type="InterPro" id="IPR032675">
    <property type="entry name" value="LRR_dom_sf"/>
</dbReference>
<evidence type="ECO:0000313" key="6">
    <source>
        <dbReference type="EMBL" id="CAE0492940.1"/>
    </source>
</evidence>
<accession>A0A6S8JFS6</accession>
<gene>
    <name evidence="6" type="ORF">DTER00134_LOCUS8013</name>
    <name evidence="7" type="ORF">DTER00134_LOCUS8014</name>
</gene>
<dbReference type="Pfam" id="PF13855">
    <property type="entry name" value="LRR_8"/>
    <property type="match status" value="1"/>
</dbReference>
<feature type="coiled-coil region" evidence="4">
    <location>
        <begin position="217"/>
        <end position="265"/>
    </location>
</feature>
<feature type="coiled-coil region" evidence="4">
    <location>
        <begin position="441"/>
        <end position="468"/>
    </location>
</feature>
<dbReference type="PANTHER" id="PTHR15454:SF56">
    <property type="entry name" value="PROTEIN PHOSPHATASE 1 REGULATORY SUBUNIT 7-RELATED"/>
    <property type="match status" value="1"/>
</dbReference>
<comment type="subcellular location">
    <subcellularLocation>
        <location evidence="1">Cytoplasm</location>
        <location evidence="1">Cytoskeleton</location>
        <location evidence="1">Cilium axoneme</location>
    </subcellularLocation>
</comment>
<dbReference type="GO" id="GO:0005930">
    <property type="term" value="C:axoneme"/>
    <property type="evidence" value="ECO:0007669"/>
    <property type="project" value="UniProtKB-SubCell"/>
</dbReference>
<keyword evidence="3" id="KW-0677">Repeat</keyword>
<name>A0A6S8JFS6_DUNTE</name>
<feature type="region of interest" description="Disordered" evidence="5">
    <location>
        <begin position="101"/>
        <end position="120"/>
    </location>
</feature>
<sequence>MCEITKEFVSALLAEESDLRSLNLSSNGLIRIDPSFSTLSNITALDLSQNDLAIGSWLHTLAALPNLRWLDLKGNPVCRHPESSLWLRSLLPQLQTLNGCTSTPAPDGSIAPGLPSSQDSPLPFLVPDHQQQKVLRTSVKDGSCDQQAAECTELRSQTARLQQPLCAVTALHGEGVQLAEQKSAWREHLRCVQEQCIAAQQIMQVLVHRLSQQHTRLKQAEAQTEAASAALAAQQHRADWLAAHVQCLEGRCQQLQESLLKSEQRMRGGRGNQRLGGVVGHAELQLPSMSPQASSETAAEPGTNFQGPLRSQVHHLEQAGKDLLARLCRDLESITTSSVQSLEHRLGHMQEQVAQALATTVSHKAAAAQELATSQAESAQLRQDLRAQAANLAQVQEEVKALHTHEAQLQVELSTACTRVAQMQDQVTGMHAHQAQLSHELDTARSHEAQLQNEVTELHAQKAQLQEEVLVLRMHEAQLQVELDSAVQAGRQDKQALEACREAEESARQQVSHLTSSLKEAERQTAKAHVQTKQLERQLGRLDSSRAGDQTEIEHLQQKLQAKEAALRGVQRERNSLLALLRGRGETPSTCLNGQGHTH</sequence>
<keyword evidence="2" id="KW-0433">Leucine-rich repeat</keyword>
<dbReference type="EMBL" id="HBIP01013927">
    <property type="protein sequence ID" value="CAE0492941.1"/>
    <property type="molecule type" value="Transcribed_RNA"/>
</dbReference>
<organism evidence="6">
    <name type="scientific">Dunaliella tertiolecta</name>
    <name type="common">Green alga</name>
    <dbReference type="NCBI Taxonomy" id="3047"/>
    <lineage>
        <taxon>Eukaryota</taxon>
        <taxon>Viridiplantae</taxon>
        <taxon>Chlorophyta</taxon>
        <taxon>core chlorophytes</taxon>
        <taxon>Chlorophyceae</taxon>
        <taxon>CS clade</taxon>
        <taxon>Chlamydomonadales</taxon>
        <taxon>Dunaliellaceae</taxon>
        <taxon>Dunaliella</taxon>
    </lineage>
</organism>
<evidence type="ECO:0000256" key="2">
    <source>
        <dbReference type="ARBA" id="ARBA00022614"/>
    </source>
</evidence>
<dbReference type="AlphaFoldDB" id="A0A6S8JFS6"/>
<dbReference type="PANTHER" id="PTHR15454">
    <property type="entry name" value="NISCHARIN RELATED"/>
    <property type="match status" value="1"/>
</dbReference>
<evidence type="ECO:0000256" key="4">
    <source>
        <dbReference type="SAM" id="Coils"/>
    </source>
</evidence>
<feature type="coiled-coil region" evidence="4">
    <location>
        <begin position="339"/>
        <end position="412"/>
    </location>
</feature>
<feature type="compositionally biased region" description="Polar residues" evidence="5">
    <location>
        <begin position="288"/>
        <end position="297"/>
    </location>
</feature>
<dbReference type="InterPro" id="IPR001611">
    <property type="entry name" value="Leu-rich_rpt"/>
</dbReference>
<feature type="region of interest" description="Disordered" evidence="5">
    <location>
        <begin position="515"/>
        <end position="546"/>
    </location>
</feature>
<dbReference type="Gene3D" id="3.80.10.10">
    <property type="entry name" value="Ribonuclease Inhibitor"/>
    <property type="match status" value="1"/>
</dbReference>
<dbReference type="SUPFAM" id="SSF52075">
    <property type="entry name" value="Outer arm dynein light chain 1"/>
    <property type="match status" value="1"/>
</dbReference>
<reference evidence="6" key="1">
    <citation type="submission" date="2021-01" db="EMBL/GenBank/DDBJ databases">
        <authorList>
            <person name="Corre E."/>
            <person name="Pelletier E."/>
            <person name="Niang G."/>
            <person name="Scheremetjew M."/>
            <person name="Finn R."/>
            <person name="Kale V."/>
            <person name="Holt S."/>
            <person name="Cochrane G."/>
            <person name="Meng A."/>
            <person name="Brown T."/>
            <person name="Cohen L."/>
        </authorList>
    </citation>
    <scope>NUCLEOTIDE SEQUENCE</scope>
    <source>
        <strain evidence="6">CCMP1320</strain>
    </source>
</reference>
<feature type="region of interest" description="Disordered" evidence="5">
    <location>
        <begin position="288"/>
        <end position="308"/>
    </location>
</feature>
<keyword evidence="4" id="KW-0175">Coiled coil</keyword>
<evidence type="ECO:0000256" key="1">
    <source>
        <dbReference type="ARBA" id="ARBA00004430"/>
    </source>
</evidence>
<protein>
    <submittedName>
        <fullName evidence="6">Uncharacterized protein</fullName>
    </submittedName>
</protein>
<evidence type="ECO:0000256" key="5">
    <source>
        <dbReference type="SAM" id="MobiDB-lite"/>
    </source>
</evidence>
<evidence type="ECO:0000313" key="7">
    <source>
        <dbReference type="EMBL" id="CAE0492941.1"/>
    </source>
</evidence>
<feature type="compositionally biased region" description="Basic and acidic residues" evidence="5">
    <location>
        <begin position="534"/>
        <end position="546"/>
    </location>
</feature>
<dbReference type="EMBL" id="HBIP01013926">
    <property type="protein sequence ID" value="CAE0492940.1"/>
    <property type="molecule type" value="Transcribed_RNA"/>
</dbReference>
<evidence type="ECO:0000256" key="3">
    <source>
        <dbReference type="ARBA" id="ARBA00022737"/>
    </source>
</evidence>